<name>A0A2T1E3D0_9CYAN</name>
<evidence type="ECO:0000259" key="2">
    <source>
        <dbReference type="Pfam" id="PF13581"/>
    </source>
</evidence>
<evidence type="ECO:0000313" key="4">
    <source>
        <dbReference type="Proteomes" id="UP000239576"/>
    </source>
</evidence>
<dbReference type="AlphaFoldDB" id="A0A2T1E3D0"/>
<reference evidence="3 4" key="2">
    <citation type="submission" date="2018-03" db="EMBL/GenBank/DDBJ databases">
        <title>The ancient ancestry and fast evolution of plastids.</title>
        <authorList>
            <person name="Moore K.R."/>
            <person name="Magnabosco C."/>
            <person name="Momper L."/>
            <person name="Gold D.A."/>
            <person name="Bosak T."/>
            <person name="Fournier G.P."/>
        </authorList>
    </citation>
    <scope>NUCLEOTIDE SEQUENCE [LARGE SCALE GENOMIC DNA]</scope>
    <source>
        <strain evidence="3 4">ULC18</strain>
    </source>
</reference>
<organism evidence="3 4">
    <name type="scientific">Stenomitos frigidus ULC18</name>
    <dbReference type="NCBI Taxonomy" id="2107698"/>
    <lineage>
        <taxon>Bacteria</taxon>
        <taxon>Bacillati</taxon>
        <taxon>Cyanobacteriota</taxon>
        <taxon>Cyanophyceae</taxon>
        <taxon>Leptolyngbyales</taxon>
        <taxon>Leptolyngbyaceae</taxon>
        <taxon>Stenomitos</taxon>
    </lineage>
</organism>
<evidence type="ECO:0000256" key="1">
    <source>
        <dbReference type="ARBA" id="ARBA00022527"/>
    </source>
</evidence>
<protein>
    <submittedName>
        <fullName evidence="3">Anti-sigma regulatory factor</fullName>
    </submittedName>
</protein>
<reference evidence="4" key="1">
    <citation type="submission" date="2018-02" db="EMBL/GenBank/DDBJ databases">
        <authorList>
            <person name="Moore K."/>
            <person name="Momper L."/>
        </authorList>
    </citation>
    <scope>NUCLEOTIDE SEQUENCE [LARGE SCALE GENOMIC DNA]</scope>
    <source>
        <strain evidence="4">ULC18</strain>
    </source>
</reference>
<dbReference type="Gene3D" id="3.30.565.10">
    <property type="entry name" value="Histidine kinase-like ATPase, C-terminal domain"/>
    <property type="match status" value="1"/>
</dbReference>
<keyword evidence="1" id="KW-0418">Kinase</keyword>
<dbReference type="RefSeq" id="WP_106257560.1">
    <property type="nucleotide sequence ID" value="NZ_CAWNSW010000129.1"/>
</dbReference>
<dbReference type="EMBL" id="PVWK01000097">
    <property type="protein sequence ID" value="PSB27259.1"/>
    <property type="molecule type" value="Genomic_DNA"/>
</dbReference>
<keyword evidence="1" id="KW-0808">Transferase</keyword>
<evidence type="ECO:0000313" key="3">
    <source>
        <dbReference type="EMBL" id="PSB27259.1"/>
    </source>
</evidence>
<gene>
    <name evidence="3" type="ORF">C7B82_17275</name>
</gene>
<dbReference type="PANTHER" id="PTHR35526:SF3">
    <property type="entry name" value="ANTI-SIGMA-F FACTOR RSBW"/>
    <property type="match status" value="1"/>
</dbReference>
<dbReference type="PANTHER" id="PTHR35526">
    <property type="entry name" value="ANTI-SIGMA-F FACTOR RSBW-RELATED"/>
    <property type="match status" value="1"/>
</dbReference>
<keyword evidence="1" id="KW-0723">Serine/threonine-protein kinase</keyword>
<sequence length="145" mass="16638">MQPLHKAFLQVNTDLNALAEVLSCFDQFKGPPLSDRDWLQCQLILAEAFTNAVRHAHKDRPVELLIDIEVITFATQIEIRLWDWGDPFNLAHTLERLPLTFAQEAEGGRGLQLMRKLADSLSYTRTEHRNCLLIVKYYDKGSSNT</sequence>
<dbReference type="InterPro" id="IPR003594">
    <property type="entry name" value="HATPase_dom"/>
</dbReference>
<feature type="domain" description="Histidine kinase/HSP90-like ATPase" evidence="2">
    <location>
        <begin position="14"/>
        <end position="136"/>
    </location>
</feature>
<dbReference type="GO" id="GO:0004674">
    <property type="term" value="F:protein serine/threonine kinase activity"/>
    <property type="evidence" value="ECO:0007669"/>
    <property type="project" value="UniProtKB-KW"/>
</dbReference>
<comment type="caution">
    <text evidence="3">The sequence shown here is derived from an EMBL/GenBank/DDBJ whole genome shotgun (WGS) entry which is preliminary data.</text>
</comment>
<keyword evidence="4" id="KW-1185">Reference proteome</keyword>
<proteinExistence type="predicted"/>
<dbReference type="InterPro" id="IPR050267">
    <property type="entry name" value="Anti-sigma-factor_SerPK"/>
</dbReference>
<dbReference type="SUPFAM" id="SSF55874">
    <property type="entry name" value="ATPase domain of HSP90 chaperone/DNA topoisomerase II/histidine kinase"/>
    <property type="match status" value="1"/>
</dbReference>
<dbReference type="CDD" id="cd16936">
    <property type="entry name" value="HATPase_RsbW-like"/>
    <property type="match status" value="1"/>
</dbReference>
<dbReference type="InterPro" id="IPR036890">
    <property type="entry name" value="HATPase_C_sf"/>
</dbReference>
<dbReference type="OrthoDB" id="424943at2"/>
<dbReference type="Pfam" id="PF13581">
    <property type="entry name" value="HATPase_c_2"/>
    <property type="match status" value="1"/>
</dbReference>
<accession>A0A2T1E3D0</accession>
<dbReference type="Proteomes" id="UP000239576">
    <property type="component" value="Unassembled WGS sequence"/>
</dbReference>